<dbReference type="EMBL" id="CP090167">
    <property type="protein sequence ID" value="UJO17576.1"/>
    <property type="molecule type" value="Genomic_DNA"/>
</dbReference>
<accession>A0A9Q8LHL0</accession>
<evidence type="ECO:0000256" key="1">
    <source>
        <dbReference type="SAM" id="Phobius"/>
    </source>
</evidence>
<feature type="chain" id="PRO_5040243255" evidence="2">
    <location>
        <begin position="27"/>
        <end position="912"/>
    </location>
</feature>
<keyword evidence="1" id="KW-0472">Membrane</keyword>
<dbReference type="OMA" id="HIESWAS"/>
<protein>
    <submittedName>
        <fullName evidence="3">Uncharacterized protein</fullName>
    </submittedName>
</protein>
<name>A0A9Q8LHL0_PASFU</name>
<feature type="transmembrane region" description="Helical" evidence="1">
    <location>
        <begin position="814"/>
        <end position="833"/>
    </location>
</feature>
<gene>
    <name evidence="3" type="ORF">CLAFUR5_06613</name>
</gene>
<feature type="signal peptide" evidence="2">
    <location>
        <begin position="1"/>
        <end position="26"/>
    </location>
</feature>
<evidence type="ECO:0000313" key="3">
    <source>
        <dbReference type="EMBL" id="UJO17576.1"/>
    </source>
</evidence>
<proteinExistence type="predicted"/>
<dbReference type="Proteomes" id="UP000756132">
    <property type="component" value="Chromosome 5"/>
</dbReference>
<dbReference type="RefSeq" id="XP_047761942.1">
    <property type="nucleotide sequence ID" value="XM_047905761.1"/>
</dbReference>
<dbReference type="GeneID" id="71986491"/>
<reference evidence="3" key="2">
    <citation type="journal article" date="2022" name="Microb. Genom.">
        <title>A chromosome-scale genome assembly of the tomato pathogen Cladosporium fulvum reveals a compartmentalized genome architecture and the presence of a dispensable chromosome.</title>
        <authorList>
            <person name="Zaccaron A.Z."/>
            <person name="Chen L.H."/>
            <person name="Samaras A."/>
            <person name="Stergiopoulos I."/>
        </authorList>
    </citation>
    <scope>NUCLEOTIDE SEQUENCE</scope>
    <source>
        <strain evidence="3">Race5_Kim</strain>
    </source>
</reference>
<keyword evidence="4" id="KW-1185">Reference proteome</keyword>
<dbReference type="KEGG" id="ffu:CLAFUR5_06613"/>
<keyword evidence="1" id="KW-0812">Transmembrane</keyword>
<dbReference type="OrthoDB" id="3798392at2759"/>
<dbReference type="AlphaFoldDB" id="A0A9Q8LHL0"/>
<reference evidence="3" key="1">
    <citation type="submission" date="2021-12" db="EMBL/GenBank/DDBJ databases">
        <authorList>
            <person name="Zaccaron A."/>
            <person name="Stergiopoulos I."/>
        </authorList>
    </citation>
    <scope>NUCLEOTIDE SEQUENCE</scope>
    <source>
        <strain evidence="3">Race5_Kim</strain>
    </source>
</reference>
<keyword evidence="2" id="KW-0732">Signal</keyword>
<evidence type="ECO:0000313" key="4">
    <source>
        <dbReference type="Proteomes" id="UP000756132"/>
    </source>
</evidence>
<sequence length="912" mass="101824">MTLAISFAPSTAFLLASWSFLAMKESQDIRLYEVSTLETDHNALINTPGHPKRAASTFVEPVARPLQIVAGQRSTFRHLCEKAGIVVIVSARFPTIFNWAMIDRLQSERRPREREFMDNAFPAGQVKLSGDFHIVEDKQGEHITFSADQKGRLVLILKGQSGHNEWINLDEKLHLAPEQTVSTLAVSQNRDGKIHLVFAARQSGGLDKLFVLRPRAARRSEWSGNSDPVQADLYSGEQWEIIVRQIPLGSSNDSSSDATQYPQIHLFPKHKDKATRDIWAVSVDNEKRSWTNQRNLQMPCNPDLILDKFVANLKLYRGLFVLYKESADAPYATNLRFYLPEGASRIASFDNDTGHTDLLKSGKVLHWRCSRDCYLGKKMRIAQTKDALSVWPLSKDALLSYQEFSISDAAAPRTRTTAIPLMNRSSASDRFTALQHPKLGQKLFVIDNAGAMKVLEQQPQTAMWQAPIDVMIPDSKVIEFKSQTVQIQVTDDISEALLPKKALKLYRSTAAELFINGKSARGSPSGLDVVTDESGMLTDKIWTFVLENFPQVAAAIESVLEASSHGWEWVKKKFELFFSWGDILDTKNIFVNWMTRGLLWGVDAVALLEIKNIQQLFKSKNVTVEDIFQKLGVDLLDDVIGVIQKVVKGILGTIGDLILLFADGLNTAINIPILTPLDKKMTDGADLAILDVLCLCLAIPPTLTYKLITGNRPKGIPYVGDLVKLNAMKPELDERMGRVKKEAPDATPGEKATKQISADTLANIKRTQDRFIANGITVSFLLKIGIPAGAQLWYTFSTWPKQMIPTTPYSFKAAILSTACGLIPWLLSAISLFKLTPDQLKDRKVDVAKQFDDLWFRHRFRIWVLGALAVGAEMAGREAGYCFLLTSSVGQVGLLLWMQIEAFTGRRGMMCI</sequence>
<feature type="transmembrane region" description="Helical" evidence="1">
    <location>
        <begin position="771"/>
        <end position="794"/>
    </location>
</feature>
<organism evidence="3 4">
    <name type="scientific">Passalora fulva</name>
    <name type="common">Tomato leaf mold</name>
    <name type="synonym">Cladosporium fulvum</name>
    <dbReference type="NCBI Taxonomy" id="5499"/>
    <lineage>
        <taxon>Eukaryota</taxon>
        <taxon>Fungi</taxon>
        <taxon>Dikarya</taxon>
        <taxon>Ascomycota</taxon>
        <taxon>Pezizomycotina</taxon>
        <taxon>Dothideomycetes</taxon>
        <taxon>Dothideomycetidae</taxon>
        <taxon>Mycosphaerellales</taxon>
        <taxon>Mycosphaerellaceae</taxon>
        <taxon>Fulvia</taxon>
    </lineage>
</organism>
<keyword evidence="1" id="KW-1133">Transmembrane helix</keyword>
<feature type="transmembrane region" description="Helical" evidence="1">
    <location>
        <begin position="687"/>
        <end position="708"/>
    </location>
</feature>
<evidence type="ECO:0000256" key="2">
    <source>
        <dbReference type="SAM" id="SignalP"/>
    </source>
</evidence>